<dbReference type="GO" id="GO:0005524">
    <property type="term" value="F:ATP binding"/>
    <property type="evidence" value="ECO:0007669"/>
    <property type="project" value="UniProtKB-KW"/>
</dbReference>
<comment type="similarity">
    <text evidence="2">Belongs to the TsaE family.</text>
</comment>
<dbReference type="NCBIfam" id="TIGR00150">
    <property type="entry name" value="T6A_YjeE"/>
    <property type="match status" value="1"/>
</dbReference>
<name>A0A2T2X142_SULTH</name>
<evidence type="ECO:0000256" key="1">
    <source>
        <dbReference type="ARBA" id="ARBA00004496"/>
    </source>
</evidence>
<evidence type="ECO:0000313" key="11">
    <source>
        <dbReference type="EMBL" id="PSR28192.1"/>
    </source>
</evidence>
<evidence type="ECO:0000313" key="12">
    <source>
        <dbReference type="Proteomes" id="UP000242705"/>
    </source>
</evidence>
<dbReference type="AlphaFoldDB" id="A0A2T2X142"/>
<dbReference type="InterPro" id="IPR003442">
    <property type="entry name" value="T6A_TsaE"/>
</dbReference>
<evidence type="ECO:0000256" key="2">
    <source>
        <dbReference type="ARBA" id="ARBA00007599"/>
    </source>
</evidence>
<dbReference type="GO" id="GO:0046872">
    <property type="term" value="F:metal ion binding"/>
    <property type="evidence" value="ECO:0007669"/>
    <property type="project" value="UniProtKB-KW"/>
</dbReference>
<keyword evidence="9" id="KW-0460">Magnesium</keyword>
<dbReference type="PANTHER" id="PTHR33540">
    <property type="entry name" value="TRNA THREONYLCARBAMOYLADENOSINE BIOSYNTHESIS PROTEIN TSAE"/>
    <property type="match status" value="1"/>
</dbReference>
<evidence type="ECO:0000256" key="3">
    <source>
        <dbReference type="ARBA" id="ARBA00019010"/>
    </source>
</evidence>
<sequence>MNEKDSITSPWIRTSYNLEQTQKLAKSLIELLRPSGVMLFAGDLGTGKTTMIQAMLWHLGYKGSVKSPTFDLLHLYEFYPFRVYHVDLYRLGSPDELAVLDLPEPGEENTMILVEWGEMLATFYPDYFQLTCEACGDTCRRFTLEAHGETVQQRYAKWLGRHSISEKEINS</sequence>
<keyword evidence="4" id="KW-0963">Cytoplasm</keyword>
<evidence type="ECO:0000256" key="8">
    <source>
        <dbReference type="ARBA" id="ARBA00022840"/>
    </source>
</evidence>
<keyword evidence="11" id="KW-0808">Transferase</keyword>
<dbReference type="Proteomes" id="UP000242705">
    <property type="component" value="Unassembled WGS sequence"/>
</dbReference>
<dbReference type="SUPFAM" id="SSF52540">
    <property type="entry name" value="P-loop containing nucleoside triphosphate hydrolases"/>
    <property type="match status" value="1"/>
</dbReference>
<evidence type="ECO:0000256" key="7">
    <source>
        <dbReference type="ARBA" id="ARBA00022741"/>
    </source>
</evidence>
<comment type="subcellular location">
    <subcellularLocation>
        <location evidence="1">Cytoplasm</location>
    </subcellularLocation>
</comment>
<evidence type="ECO:0000256" key="6">
    <source>
        <dbReference type="ARBA" id="ARBA00022723"/>
    </source>
</evidence>
<dbReference type="PANTHER" id="PTHR33540:SF2">
    <property type="entry name" value="TRNA THREONYLCARBAMOYLADENOSINE BIOSYNTHESIS PROTEIN TSAE"/>
    <property type="match status" value="1"/>
</dbReference>
<dbReference type="Pfam" id="PF02367">
    <property type="entry name" value="TsaE"/>
    <property type="match status" value="1"/>
</dbReference>
<evidence type="ECO:0000256" key="9">
    <source>
        <dbReference type="ARBA" id="ARBA00022842"/>
    </source>
</evidence>
<evidence type="ECO:0000256" key="10">
    <source>
        <dbReference type="ARBA" id="ARBA00032441"/>
    </source>
</evidence>
<dbReference type="InterPro" id="IPR027417">
    <property type="entry name" value="P-loop_NTPase"/>
</dbReference>
<protein>
    <recommendedName>
        <fullName evidence="3">tRNA threonylcarbamoyladenosine biosynthesis protein TsaE</fullName>
    </recommendedName>
    <alternativeName>
        <fullName evidence="10">t(6)A37 threonylcarbamoyladenosine biosynthesis protein TsaE</fullName>
    </alternativeName>
</protein>
<accession>A0A2T2X142</accession>
<keyword evidence="8" id="KW-0067">ATP-binding</keyword>
<dbReference type="GO" id="GO:0016740">
    <property type="term" value="F:transferase activity"/>
    <property type="evidence" value="ECO:0007669"/>
    <property type="project" value="UniProtKB-KW"/>
</dbReference>
<proteinExistence type="inferred from homology"/>
<reference evidence="11 12" key="1">
    <citation type="journal article" date="2014" name="BMC Genomics">
        <title>Comparison of environmental and isolate Sulfobacillus genomes reveals diverse carbon, sulfur, nitrogen, and hydrogen metabolisms.</title>
        <authorList>
            <person name="Justice N.B."/>
            <person name="Norman A."/>
            <person name="Brown C.T."/>
            <person name="Singh A."/>
            <person name="Thomas B.C."/>
            <person name="Banfield J.F."/>
        </authorList>
    </citation>
    <scope>NUCLEOTIDE SEQUENCE [LARGE SCALE GENOMIC DNA]</scope>
    <source>
        <strain evidence="11">AMDSBA5</strain>
    </source>
</reference>
<dbReference type="EMBL" id="PXYX01000007">
    <property type="protein sequence ID" value="PSR28192.1"/>
    <property type="molecule type" value="Genomic_DNA"/>
</dbReference>
<dbReference type="GO" id="GO:0002949">
    <property type="term" value="P:tRNA threonylcarbamoyladenosine modification"/>
    <property type="evidence" value="ECO:0007669"/>
    <property type="project" value="InterPro"/>
</dbReference>
<comment type="caution">
    <text evidence="11">The sequence shown here is derived from an EMBL/GenBank/DDBJ whole genome shotgun (WGS) entry which is preliminary data.</text>
</comment>
<dbReference type="GO" id="GO:0005737">
    <property type="term" value="C:cytoplasm"/>
    <property type="evidence" value="ECO:0007669"/>
    <property type="project" value="UniProtKB-SubCell"/>
</dbReference>
<dbReference type="Gene3D" id="3.40.50.300">
    <property type="entry name" value="P-loop containing nucleotide triphosphate hydrolases"/>
    <property type="match status" value="1"/>
</dbReference>
<organism evidence="11 12">
    <name type="scientific">Sulfobacillus thermosulfidooxidans</name>
    <dbReference type="NCBI Taxonomy" id="28034"/>
    <lineage>
        <taxon>Bacteria</taxon>
        <taxon>Bacillati</taxon>
        <taxon>Bacillota</taxon>
        <taxon>Clostridia</taxon>
        <taxon>Eubacteriales</taxon>
        <taxon>Clostridiales Family XVII. Incertae Sedis</taxon>
        <taxon>Sulfobacillus</taxon>
    </lineage>
</organism>
<keyword evidence="5" id="KW-0819">tRNA processing</keyword>
<keyword evidence="6" id="KW-0479">Metal-binding</keyword>
<evidence type="ECO:0000256" key="5">
    <source>
        <dbReference type="ARBA" id="ARBA00022694"/>
    </source>
</evidence>
<gene>
    <name evidence="11" type="ORF">C7B47_05675</name>
</gene>
<evidence type="ECO:0000256" key="4">
    <source>
        <dbReference type="ARBA" id="ARBA00022490"/>
    </source>
</evidence>
<keyword evidence="7" id="KW-0547">Nucleotide-binding</keyword>